<dbReference type="Gene3D" id="3.40.50.720">
    <property type="entry name" value="NAD(P)-binding Rossmann-like Domain"/>
    <property type="match status" value="1"/>
</dbReference>
<evidence type="ECO:0000256" key="2">
    <source>
        <dbReference type="ARBA" id="ARBA00023002"/>
    </source>
</evidence>
<feature type="region of interest" description="Disordered" evidence="3">
    <location>
        <begin position="1"/>
        <end position="91"/>
    </location>
</feature>
<dbReference type="STRING" id="1122188.SAMN02745674_02749"/>
<keyword evidence="2" id="KW-0560">Oxidoreductase</keyword>
<dbReference type="AlphaFoldDB" id="A0A1T4SCQ2"/>
<dbReference type="SUPFAM" id="SSF51735">
    <property type="entry name" value="NAD(P)-binding Rossmann-fold domains"/>
    <property type="match status" value="1"/>
</dbReference>
<reference evidence="4 5" key="1">
    <citation type="submission" date="2017-02" db="EMBL/GenBank/DDBJ databases">
        <authorList>
            <person name="Peterson S.W."/>
        </authorList>
    </citation>
    <scope>NUCLEOTIDE SEQUENCE [LARGE SCALE GENOMIC DNA]</scope>
    <source>
        <strain evidence="4 5">DSM 21749</strain>
    </source>
</reference>
<dbReference type="PRINTS" id="PR00080">
    <property type="entry name" value="SDRFAMILY"/>
</dbReference>
<protein>
    <submittedName>
        <fullName evidence="4">NAD(P)-dependent dehydrogenase, short-chain alcohol dehydrogenase family</fullName>
    </submittedName>
</protein>
<dbReference type="GO" id="GO:0016614">
    <property type="term" value="F:oxidoreductase activity, acting on CH-OH group of donors"/>
    <property type="evidence" value="ECO:0007669"/>
    <property type="project" value="UniProtKB-ARBA"/>
</dbReference>
<dbReference type="PRINTS" id="PR00081">
    <property type="entry name" value="GDHRDH"/>
</dbReference>
<gene>
    <name evidence="4" type="ORF">SAMN02745674_02749</name>
</gene>
<name>A0A1T4SCQ2_9GAMM</name>
<dbReference type="NCBIfam" id="NF005214">
    <property type="entry name" value="PRK06701.1"/>
    <property type="match status" value="1"/>
</dbReference>
<dbReference type="EMBL" id="FUXP01000016">
    <property type="protein sequence ID" value="SKA26044.1"/>
    <property type="molecule type" value="Genomic_DNA"/>
</dbReference>
<dbReference type="InterPro" id="IPR020904">
    <property type="entry name" value="Sc_DH/Rdtase_CS"/>
</dbReference>
<dbReference type="OrthoDB" id="9809287at2"/>
<dbReference type="Proteomes" id="UP000190061">
    <property type="component" value="Unassembled WGS sequence"/>
</dbReference>
<feature type="compositionally biased region" description="Low complexity" evidence="3">
    <location>
        <begin position="13"/>
        <end position="26"/>
    </location>
</feature>
<dbReference type="PROSITE" id="PS00061">
    <property type="entry name" value="ADH_SHORT"/>
    <property type="match status" value="1"/>
</dbReference>
<dbReference type="InterPro" id="IPR002347">
    <property type="entry name" value="SDR_fam"/>
</dbReference>
<feature type="compositionally biased region" description="Basic residues" evidence="3">
    <location>
        <begin position="51"/>
        <end position="65"/>
    </location>
</feature>
<organism evidence="4 5">
    <name type="scientific">Lysobacter spongiicola DSM 21749</name>
    <dbReference type="NCBI Taxonomy" id="1122188"/>
    <lineage>
        <taxon>Bacteria</taxon>
        <taxon>Pseudomonadati</taxon>
        <taxon>Pseudomonadota</taxon>
        <taxon>Gammaproteobacteria</taxon>
        <taxon>Lysobacterales</taxon>
        <taxon>Lysobacteraceae</taxon>
        <taxon>Novilysobacter</taxon>
    </lineage>
</organism>
<sequence>MATRKSPSRKSGTRTTASPSSSSRGDATAKRQRAIQDDAESKQKQESPPRKAAKKAARKTAKKKPVQAGARRQPANPMPPQHLSKPGNEHDLDLEPRFLAPDYKGSGKLEGMAAIVTGADSGIGRAVAVLFAREGCDVAVLHLSEDEDAERTRTAVEEEGARCIVIAGDVRDSRFCQKAVKQTLKAFGRLDVLVNNAAFQQSAESIEDITDKQWDETLQTNIGGYFRMARAAVPHMEEGASIINTGSEVAIFGNKQLLDYSSSKGAIHVFTKSLASQLLDRGIRVNAVAPGPVWTPLNPADRTADKVASFGQGSDMKRPAQPEELSPAYVFLAAPSCSGYINGAILPVMGGPRG</sequence>
<dbReference type="FunFam" id="3.40.50.720:FF:000084">
    <property type="entry name" value="Short-chain dehydrogenase reductase"/>
    <property type="match status" value="1"/>
</dbReference>
<keyword evidence="5" id="KW-1185">Reference proteome</keyword>
<feature type="compositionally biased region" description="Basic and acidic residues" evidence="3">
    <location>
        <begin position="34"/>
        <end position="49"/>
    </location>
</feature>
<dbReference type="PANTHER" id="PTHR48107:SF16">
    <property type="entry name" value="NADPH-DEPENDENT ALDEHYDE REDUCTASE 1, CHLOROPLASTIC"/>
    <property type="match status" value="1"/>
</dbReference>
<dbReference type="Pfam" id="PF13561">
    <property type="entry name" value="adh_short_C2"/>
    <property type="match status" value="1"/>
</dbReference>
<evidence type="ECO:0000256" key="1">
    <source>
        <dbReference type="ARBA" id="ARBA00006484"/>
    </source>
</evidence>
<evidence type="ECO:0000313" key="4">
    <source>
        <dbReference type="EMBL" id="SKA26044.1"/>
    </source>
</evidence>
<feature type="compositionally biased region" description="Basic residues" evidence="3">
    <location>
        <begin position="1"/>
        <end position="12"/>
    </location>
</feature>
<dbReference type="InterPro" id="IPR036291">
    <property type="entry name" value="NAD(P)-bd_dom_sf"/>
</dbReference>
<dbReference type="PANTHER" id="PTHR48107">
    <property type="entry name" value="NADPH-DEPENDENT ALDEHYDE REDUCTASE-LIKE PROTEIN, CHLOROPLASTIC-RELATED"/>
    <property type="match status" value="1"/>
</dbReference>
<dbReference type="RefSeq" id="WP_078759306.1">
    <property type="nucleotide sequence ID" value="NZ_FUXP01000016.1"/>
</dbReference>
<accession>A0A1T4SCQ2</accession>
<evidence type="ECO:0000256" key="3">
    <source>
        <dbReference type="SAM" id="MobiDB-lite"/>
    </source>
</evidence>
<evidence type="ECO:0000313" key="5">
    <source>
        <dbReference type="Proteomes" id="UP000190061"/>
    </source>
</evidence>
<comment type="similarity">
    <text evidence="1">Belongs to the short-chain dehydrogenases/reductases (SDR) family.</text>
</comment>
<proteinExistence type="inferred from homology"/>